<gene>
    <name evidence="2" type="ORF">BT62DRAFT_483439</name>
</gene>
<evidence type="ECO:0000256" key="1">
    <source>
        <dbReference type="SAM" id="MobiDB-lite"/>
    </source>
</evidence>
<dbReference type="AlphaFoldDB" id="A0A9P7VJL3"/>
<comment type="caution">
    <text evidence="2">The sequence shown here is derived from an EMBL/GenBank/DDBJ whole genome shotgun (WGS) entry which is preliminary data.</text>
</comment>
<dbReference type="GeneID" id="66103415"/>
<feature type="region of interest" description="Disordered" evidence="1">
    <location>
        <begin position="286"/>
        <end position="306"/>
    </location>
</feature>
<dbReference type="Proteomes" id="UP000812287">
    <property type="component" value="Unassembled WGS sequence"/>
</dbReference>
<name>A0A9P7VJL3_9AGAR</name>
<sequence length="529" mass="59079">MAMFWSEYDSRARPPMDTLPVELLAYIFSLATHGITLATEGKESPLFDSESVKTPTRLSAVSKHWRMVARTTPALWTSLCATIASIHEKHHNGQRLSIFSPSHFSSHLSLSRNQPLDILIDARDPDWDFSEPSVEPECHYTPPFSYQHMMTVMAMLHPHIHRWRSFSILTDTWFPMHVALLYLNNAPAPLLESLTIMRCNDYISHASEFQPTALNTPFALDPRTNCLRTLTLRGVYAEWPSLNVLHDLEVLEITSLSSNVRPSKADMYGILSACAPRLRKLRLMNDAGPESRDDDDDDDDDDAVRPVTLPKLEDVSIGYRADTACHGLAKLLIAPNVRQVLLESDRYPGDALVADPGDVLAGLTFPLMERATLKGISASRESMHRFLMNVQHLEIEWTAVECLLPLPDGSRSCPKLETLCLRSSDIEGIDRTGMDVILGVLRRRGTSALKEVDVHVGSANANTCVDYPAQMEVGMPQVRIFRDDEDDDFSDTESEGTDSSEEDAYGLGGTFNDPVFDALFKSQSGFGVW</sequence>
<dbReference type="OrthoDB" id="3237066at2759"/>
<evidence type="ECO:0008006" key="4">
    <source>
        <dbReference type="Google" id="ProtNLM"/>
    </source>
</evidence>
<evidence type="ECO:0000313" key="3">
    <source>
        <dbReference type="Proteomes" id="UP000812287"/>
    </source>
</evidence>
<feature type="region of interest" description="Disordered" evidence="1">
    <location>
        <begin position="486"/>
        <end position="509"/>
    </location>
</feature>
<feature type="compositionally biased region" description="Acidic residues" evidence="1">
    <location>
        <begin position="292"/>
        <end position="302"/>
    </location>
</feature>
<feature type="compositionally biased region" description="Acidic residues" evidence="1">
    <location>
        <begin position="486"/>
        <end position="504"/>
    </location>
</feature>
<protein>
    <recommendedName>
        <fullName evidence="4">F-box domain-containing protein</fullName>
    </recommendedName>
</protein>
<accession>A0A9P7VJL3</accession>
<evidence type="ECO:0000313" key="2">
    <source>
        <dbReference type="EMBL" id="KAG7441540.1"/>
    </source>
</evidence>
<dbReference type="Gene3D" id="1.20.1280.50">
    <property type="match status" value="1"/>
</dbReference>
<keyword evidence="3" id="KW-1185">Reference proteome</keyword>
<organism evidence="2 3">
    <name type="scientific">Guyanagaster necrorhizus</name>
    <dbReference type="NCBI Taxonomy" id="856835"/>
    <lineage>
        <taxon>Eukaryota</taxon>
        <taxon>Fungi</taxon>
        <taxon>Dikarya</taxon>
        <taxon>Basidiomycota</taxon>
        <taxon>Agaricomycotina</taxon>
        <taxon>Agaricomycetes</taxon>
        <taxon>Agaricomycetidae</taxon>
        <taxon>Agaricales</taxon>
        <taxon>Marasmiineae</taxon>
        <taxon>Physalacriaceae</taxon>
        <taxon>Guyanagaster</taxon>
    </lineage>
</organism>
<dbReference type="SUPFAM" id="SSF81383">
    <property type="entry name" value="F-box domain"/>
    <property type="match status" value="1"/>
</dbReference>
<dbReference type="InterPro" id="IPR036047">
    <property type="entry name" value="F-box-like_dom_sf"/>
</dbReference>
<dbReference type="EMBL" id="MU250559">
    <property type="protein sequence ID" value="KAG7441540.1"/>
    <property type="molecule type" value="Genomic_DNA"/>
</dbReference>
<dbReference type="SUPFAM" id="SSF52047">
    <property type="entry name" value="RNI-like"/>
    <property type="match status" value="1"/>
</dbReference>
<proteinExistence type="predicted"/>
<reference evidence="2" key="1">
    <citation type="submission" date="2020-11" db="EMBL/GenBank/DDBJ databases">
        <title>Adaptations for nitrogen fixation in a non-lichenized fungal sporocarp promotes dispersal by wood-feeding termites.</title>
        <authorList>
            <consortium name="DOE Joint Genome Institute"/>
            <person name="Koch R.A."/>
            <person name="Yoon G."/>
            <person name="Arayal U."/>
            <person name="Lail K."/>
            <person name="Amirebrahimi M."/>
            <person name="Labutti K."/>
            <person name="Lipzen A."/>
            <person name="Riley R."/>
            <person name="Barry K."/>
            <person name="Henrissat B."/>
            <person name="Grigoriev I.V."/>
            <person name="Herr J.R."/>
            <person name="Aime M.C."/>
        </authorList>
    </citation>
    <scope>NUCLEOTIDE SEQUENCE</scope>
    <source>
        <strain evidence="2">MCA 3950</strain>
    </source>
</reference>
<dbReference type="RefSeq" id="XP_043035040.1">
    <property type="nucleotide sequence ID" value="XM_043181119.1"/>
</dbReference>